<dbReference type="GeneTree" id="ENSGT01030000235223"/>
<keyword evidence="3" id="KW-1185">Reference proteome</keyword>
<sequence length="107" mass="11958">MLKGLLINSTSSPSFETMAQTSTPSLNTSQAAVSVAALLKPTGRGLREGDLNKPDLLTYLVMFIILFLLVVLIVFFINCQLKNSFFMSLPYDRSLREARNSWRTARV</sequence>
<evidence type="ECO:0008006" key="4">
    <source>
        <dbReference type="Google" id="ProtNLM"/>
    </source>
</evidence>
<organism evidence="2 3">
    <name type="scientific">Erpetoichthys calabaricus</name>
    <name type="common">Rope fish</name>
    <name type="synonym">Calamoichthys calabaricus</name>
    <dbReference type="NCBI Taxonomy" id="27687"/>
    <lineage>
        <taxon>Eukaryota</taxon>
        <taxon>Metazoa</taxon>
        <taxon>Chordata</taxon>
        <taxon>Craniata</taxon>
        <taxon>Vertebrata</taxon>
        <taxon>Euteleostomi</taxon>
        <taxon>Actinopterygii</taxon>
        <taxon>Polypteriformes</taxon>
        <taxon>Polypteridae</taxon>
        <taxon>Erpetoichthys</taxon>
    </lineage>
</organism>
<gene>
    <name evidence="2" type="primary">LOC114659999</name>
</gene>
<dbReference type="GeneID" id="114659999"/>
<accession>A0A8C4SF66</accession>
<keyword evidence="1" id="KW-0812">Transmembrane</keyword>
<proteinExistence type="predicted"/>
<dbReference type="OrthoDB" id="8829929at2759"/>
<dbReference type="Ensembl" id="ENSECRT00000015755.1">
    <property type="protein sequence ID" value="ENSECRP00000015478.1"/>
    <property type="gene ID" value="ENSECRG00000010334.1"/>
</dbReference>
<keyword evidence="1" id="KW-0472">Membrane</keyword>
<keyword evidence="1" id="KW-1133">Transmembrane helix</keyword>
<reference evidence="2" key="3">
    <citation type="submission" date="2025-09" db="UniProtKB">
        <authorList>
            <consortium name="Ensembl"/>
        </authorList>
    </citation>
    <scope>IDENTIFICATION</scope>
</reference>
<dbReference type="RefSeq" id="XP_028668367.1">
    <property type="nucleotide sequence ID" value="XM_028812534.2"/>
</dbReference>
<protein>
    <recommendedName>
        <fullName evidence="4">Small integral membrane protein 32</fullName>
    </recommendedName>
</protein>
<name>A0A8C4SF66_ERPCA</name>
<reference evidence="2" key="1">
    <citation type="submission" date="2021-06" db="EMBL/GenBank/DDBJ databases">
        <authorList>
            <consortium name="Wellcome Sanger Institute Data Sharing"/>
        </authorList>
    </citation>
    <scope>NUCLEOTIDE SEQUENCE [LARGE SCALE GENOMIC DNA]</scope>
</reference>
<dbReference type="Proteomes" id="UP000694620">
    <property type="component" value="Chromosome 11"/>
</dbReference>
<evidence type="ECO:0000256" key="1">
    <source>
        <dbReference type="SAM" id="Phobius"/>
    </source>
</evidence>
<evidence type="ECO:0000313" key="2">
    <source>
        <dbReference type="Ensembl" id="ENSECRP00000015478.1"/>
    </source>
</evidence>
<feature type="transmembrane region" description="Helical" evidence="1">
    <location>
        <begin position="56"/>
        <end position="77"/>
    </location>
</feature>
<dbReference type="AlphaFoldDB" id="A0A8C4SF66"/>
<evidence type="ECO:0000313" key="3">
    <source>
        <dbReference type="Proteomes" id="UP000694620"/>
    </source>
</evidence>
<reference evidence="2" key="2">
    <citation type="submission" date="2025-08" db="UniProtKB">
        <authorList>
            <consortium name="Ensembl"/>
        </authorList>
    </citation>
    <scope>IDENTIFICATION</scope>
</reference>